<dbReference type="InterPro" id="IPR026881">
    <property type="entry name" value="WYL_dom"/>
</dbReference>
<feature type="domain" description="HTH deoR-type" evidence="3">
    <location>
        <begin position="3"/>
        <end position="58"/>
    </location>
</feature>
<dbReference type="InterPro" id="IPR001034">
    <property type="entry name" value="DeoR_HTH"/>
</dbReference>
<sequence length="228" mass="24626">MNRTDRLYALVEELRRSGRRTSAALAATFEVSQRTIKRDVLALQESGVPVWAEPGPGGGYVLDAEASLPPVNFTARQAIAVAAALASVRGAPFATDGAAALAKVLDVLSPAARRRAEEIATRVWVNDESGPANGAAARAIEEAIAQHVVVALDYVSASGERTRRRVEPMIIANTYGSWYLIAWCQERAGVRWFRWDRVASARLTTEPAAERDLSLIGEFPPTARSVLS</sequence>
<keyword evidence="5" id="KW-1185">Reference proteome</keyword>
<evidence type="ECO:0000256" key="1">
    <source>
        <dbReference type="ARBA" id="ARBA00023015"/>
    </source>
</evidence>
<dbReference type="InterPro" id="IPR036390">
    <property type="entry name" value="WH_DNA-bd_sf"/>
</dbReference>
<evidence type="ECO:0000313" key="4">
    <source>
        <dbReference type="EMBL" id="MFC3763474.1"/>
    </source>
</evidence>
<keyword evidence="1" id="KW-0805">Transcription regulation</keyword>
<dbReference type="EMBL" id="JBHRZH010000018">
    <property type="protein sequence ID" value="MFC3763474.1"/>
    <property type="molecule type" value="Genomic_DNA"/>
</dbReference>
<dbReference type="PROSITE" id="PS51000">
    <property type="entry name" value="HTH_DEOR_2"/>
    <property type="match status" value="1"/>
</dbReference>
<reference evidence="5" key="1">
    <citation type="journal article" date="2019" name="Int. J. Syst. Evol. Microbiol.">
        <title>The Global Catalogue of Microorganisms (GCM) 10K type strain sequencing project: providing services to taxonomists for standard genome sequencing and annotation.</title>
        <authorList>
            <consortium name="The Broad Institute Genomics Platform"/>
            <consortium name="The Broad Institute Genome Sequencing Center for Infectious Disease"/>
            <person name="Wu L."/>
            <person name="Ma J."/>
        </authorList>
    </citation>
    <scope>NUCLEOTIDE SEQUENCE [LARGE SCALE GENOMIC DNA]</scope>
    <source>
        <strain evidence="5">CGMCC 4.7241</strain>
    </source>
</reference>
<organism evidence="4 5">
    <name type="scientific">Tenggerimyces flavus</name>
    <dbReference type="NCBI Taxonomy" id="1708749"/>
    <lineage>
        <taxon>Bacteria</taxon>
        <taxon>Bacillati</taxon>
        <taxon>Actinomycetota</taxon>
        <taxon>Actinomycetes</taxon>
        <taxon>Propionibacteriales</taxon>
        <taxon>Nocardioidaceae</taxon>
        <taxon>Tenggerimyces</taxon>
    </lineage>
</organism>
<dbReference type="InterPro" id="IPR036388">
    <property type="entry name" value="WH-like_DNA-bd_sf"/>
</dbReference>
<accession>A0ABV7YF91</accession>
<dbReference type="InterPro" id="IPR051534">
    <property type="entry name" value="CBASS_pafABC_assoc_protein"/>
</dbReference>
<dbReference type="RefSeq" id="WP_205117826.1">
    <property type="nucleotide sequence ID" value="NZ_JAFBCM010000001.1"/>
</dbReference>
<dbReference type="PANTHER" id="PTHR34580">
    <property type="match status" value="1"/>
</dbReference>
<evidence type="ECO:0000313" key="5">
    <source>
        <dbReference type="Proteomes" id="UP001595699"/>
    </source>
</evidence>
<gene>
    <name evidence="4" type="ORF">ACFOUW_21730</name>
</gene>
<dbReference type="Gene3D" id="1.10.10.10">
    <property type="entry name" value="Winged helix-like DNA-binding domain superfamily/Winged helix DNA-binding domain"/>
    <property type="match status" value="1"/>
</dbReference>
<dbReference type="PROSITE" id="PS52050">
    <property type="entry name" value="WYL"/>
    <property type="match status" value="1"/>
</dbReference>
<evidence type="ECO:0000259" key="3">
    <source>
        <dbReference type="PROSITE" id="PS51000"/>
    </source>
</evidence>
<dbReference type="Proteomes" id="UP001595699">
    <property type="component" value="Unassembled WGS sequence"/>
</dbReference>
<proteinExistence type="predicted"/>
<comment type="caution">
    <text evidence="4">The sequence shown here is derived from an EMBL/GenBank/DDBJ whole genome shotgun (WGS) entry which is preliminary data.</text>
</comment>
<evidence type="ECO:0000256" key="2">
    <source>
        <dbReference type="ARBA" id="ARBA00023163"/>
    </source>
</evidence>
<protein>
    <submittedName>
        <fullName evidence="4">Helix-turn-helix transcriptional regulator</fullName>
    </submittedName>
</protein>
<dbReference type="Pfam" id="PF13280">
    <property type="entry name" value="WYL"/>
    <property type="match status" value="1"/>
</dbReference>
<dbReference type="PANTHER" id="PTHR34580:SF1">
    <property type="entry name" value="PROTEIN PAFC"/>
    <property type="match status" value="1"/>
</dbReference>
<dbReference type="Pfam" id="PF08279">
    <property type="entry name" value="HTH_11"/>
    <property type="match status" value="1"/>
</dbReference>
<dbReference type="SUPFAM" id="SSF46785">
    <property type="entry name" value="Winged helix' DNA-binding domain"/>
    <property type="match status" value="1"/>
</dbReference>
<dbReference type="InterPro" id="IPR013196">
    <property type="entry name" value="HTH_11"/>
</dbReference>
<name>A0ABV7YF91_9ACTN</name>
<keyword evidence="2" id="KW-0804">Transcription</keyword>